<comment type="function">
    <text evidence="18">Receptor that mediates peroxisomal import of proteins containing a C-terminal PTS1-type tripeptide peroxisomal targeting signal (SKL-type). Binds to cargo proteins containing a PTS1 peroxisomal targeting signal in the cytosol, and translocates them into the peroxisome matrix by passing through the PEX13-PEX14 docking complex along with cargo proteins. PEX5 receptor is then retrotranslocated into the cytosol, leading to release of bound cargo in the peroxisome matrix, and reset for a subsequent peroxisome import cycle.</text>
</comment>
<evidence type="ECO:0000256" key="3">
    <source>
        <dbReference type="ARBA" id="ARBA00005348"/>
    </source>
</evidence>
<evidence type="ECO:0000256" key="5">
    <source>
        <dbReference type="ARBA" id="ARBA00022448"/>
    </source>
</evidence>
<keyword evidence="14" id="KW-0576">Peroxisome</keyword>
<evidence type="ECO:0000256" key="18">
    <source>
        <dbReference type="ARBA" id="ARBA00046106"/>
    </source>
</evidence>
<dbReference type="Proteomes" id="UP001046870">
    <property type="component" value="Chromosome 10"/>
</dbReference>
<evidence type="ECO:0000256" key="11">
    <source>
        <dbReference type="ARBA" id="ARBA00022927"/>
    </source>
</evidence>
<dbReference type="OrthoDB" id="10006023at2759"/>
<keyword evidence="6" id="KW-0963">Cytoplasm</keyword>
<evidence type="ECO:0000256" key="17">
    <source>
        <dbReference type="ARBA" id="ARBA00046072"/>
    </source>
</evidence>
<dbReference type="EMBL" id="JAFDVH010000010">
    <property type="protein sequence ID" value="KAG7469353.1"/>
    <property type="molecule type" value="Genomic_DNA"/>
</dbReference>
<keyword evidence="9 19" id="KW-0802">TPR repeat</keyword>
<feature type="repeat" description="TPR" evidence="19">
    <location>
        <begin position="550"/>
        <end position="583"/>
    </location>
</feature>
<keyword evidence="12" id="KW-0882">Thioester bond</keyword>
<organism evidence="20 21">
    <name type="scientific">Megalops atlanticus</name>
    <name type="common">Tarpon</name>
    <name type="synonym">Clupea gigantea</name>
    <dbReference type="NCBI Taxonomy" id="7932"/>
    <lineage>
        <taxon>Eukaryota</taxon>
        <taxon>Metazoa</taxon>
        <taxon>Chordata</taxon>
        <taxon>Craniata</taxon>
        <taxon>Vertebrata</taxon>
        <taxon>Euteleostomi</taxon>
        <taxon>Actinopterygii</taxon>
        <taxon>Neopterygii</taxon>
        <taxon>Teleostei</taxon>
        <taxon>Elopiformes</taxon>
        <taxon>Megalopidae</taxon>
        <taxon>Megalops</taxon>
    </lineage>
</organism>
<accession>A0A9D3TA73</accession>
<evidence type="ECO:0000313" key="21">
    <source>
        <dbReference type="Proteomes" id="UP001046870"/>
    </source>
</evidence>
<comment type="subcellular location">
    <subcellularLocation>
        <location evidence="2">Cytoplasm</location>
        <location evidence="2">Cytosol</location>
    </subcellularLocation>
    <subcellularLocation>
        <location evidence="1">Peroxisome matrix</location>
    </subcellularLocation>
</comment>
<proteinExistence type="inferred from homology"/>
<comment type="similarity">
    <text evidence="3">Belongs to the peroxisomal targeting signal receptor family.</text>
</comment>
<dbReference type="InterPro" id="IPR024111">
    <property type="entry name" value="PEX5/PEX5L"/>
</dbReference>
<evidence type="ECO:0000256" key="10">
    <source>
        <dbReference type="ARBA" id="ARBA00022843"/>
    </source>
</evidence>
<keyword evidence="21" id="KW-1185">Reference proteome</keyword>
<dbReference type="GO" id="GO:0005829">
    <property type="term" value="C:cytosol"/>
    <property type="evidence" value="ECO:0007669"/>
    <property type="project" value="UniProtKB-SubCell"/>
</dbReference>
<keyword evidence="13" id="KW-0811">Translocation</keyword>
<reference evidence="20" key="1">
    <citation type="submission" date="2021-01" db="EMBL/GenBank/DDBJ databases">
        <authorList>
            <person name="Zahm M."/>
            <person name="Roques C."/>
            <person name="Cabau C."/>
            <person name="Klopp C."/>
            <person name="Donnadieu C."/>
            <person name="Jouanno E."/>
            <person name="Lampietro C."/>
            <person name="Louis A."/>
            <person name="Herpin A."/>
            <person name="Echchiki A."/>
            <person name="Berthelot C."/>
            <person name="Parey E."/>
            <person name="Roest-Crollius H."/>
            <person name="Braasch I."/>
            <person name="Postlethwait J."/>
            <person name="Bobe J."/>
            <person name="Montfort J."/>
            <person name="Bouchez O."/>
            <person name="Begum T."/>
            <person name="Mejri S."/>
            <person name="Adams A."/>
            <person name="Chen W.-J."/>
            <person name="Guiguen Y."/>
        </authorList>
    </citation>
    <scope>NUCLEOTIDE SEQUENCE</scope>
    <source>
        <strain evidence="20">YG-15Mar2019-1</strain>
        <tissue evidence="20">Brain</tissue>
    </source>
</reference>
<dbReference type="PROSITE" id="PS50005">
    <property type="entry name" value="TPR"/>
    <property type="match status" value="3"/>
</dbReference>
<evidence type="ECO:0000256" key="16">
    <source>
        <dbReference type="ARBA" id="ARBA00032505"/>
    </source>
</evidence>
<dbReference type="GO" id="GO:0005778">
    <property type="term" value="C:peroxisomal membrane"/>
    <property type="evidence" value="ECO:0007669"/>
    <property type="project" value="TreeGrafter"/>
</dbReference>
<sequence length="682" mass="76123">MAMRELVEAECGAANPLMKLTNQMTQEGGAWRHRATPTIPPTPIEIATEEELVNEFLQAPPRPPHSFDMGQLLEEMQQIDQQTYRQAPQRAPGVAALALSGDWAAEFLSGPDSASSPGQLGLSDVSDTDWTREFITDATDPGRWAEEYLEQSEEKLWLGDLGEREQESEWTQEYQPGDELKQTANELLAKVDDPKLQNTEFLRFIRQIGEGTVTVEDRAGKLVTDKAQAKEAQHWASNINQFLEETGGGTVQVETQEGKEKSDKIKAKHAKQWATVVRQVSAESVESWVDEFTTSGPDFQQAKAAVESDIDFWEKLQQEWEEMAKRDAESHPWLSDFDQLLSTSYDKGYQFEEDNPYLSHQDPLNEGVRRMEAGDIPGAVRLFESAVQREPDNQLAWQYLGTCQAENEQEFAAISALRRCIELKHDNLTALMALAVSFTNESLHRQACETLRDWLKYNPKYRHILEQAEREREKDGGREREKERDRFGSLLPESLFAEVQSLFLSAAASEPSRVDPQLQCGLGVLFNLSGEYDKAVDCFTAALSVTPQDYLLWNKLGATLANGSRSEEAVAAYRRALELQPGFVRSRYNLGISCVNLGAHREAVEHFLEALSLQRQAAGEGEGGAGKGAGAAATMMSDNIWSTLRMALSMMGESSLYAAADRRDLDTLLAHFSRGEGEGGPD</sequence>
<dbReference type="InterPro" id="IPR019734">
    <property type="entry name" value="TPR_rpt"/>
</dbReference>
<evidence type="ECO:0000256" key="8">
    <source>
        <dbReference type="ARBA" id="ARBA00022737"/>
    </source>
</evidence>
<dbReference type="PANTHER" id="PTHR10130">
    <property type="entry name" value="PEROXISOMAL TARGETING SIGNAL 1 RECEPTOR PEX5"/>
    <property type="match status" value="1"/>
</dbReference>
<dbReference type="GO" id="GO:0005782">
    <property type="term" value="C:peroxisomal matrix"/>
    <property type="evidence" value="ECO:0007669"/>
    <property type="project" value="UniProtKB-SubCell"/>
</dbReference>
<dbReference type="Gene3D" id="1.25.40.10">
    <property type="entry name" value="Tetratricopeptide repeat domain"/>
    <property type="match status" value="1"/>
</dbReference>
<name>A0A9D3TA73_MEGAT</name>
<protein>
    <recommendedName>
        <fullName evidence="4">Peroxisomal targeting signal 1 receptor</fullName>
    </recommendedName>
    <alternativeName>
        <fullName evidence="15">PTS1-BP</fullName>
    </alternativeName>
    <alternativeName>
        <fullName evidence="16">Peroxin-5</fullName>
    </alternativeName>
</protein>
<evidence type="ECO:0000256" key="14">
    <source>
        <dbReference type="ARBA" id="ARBA00023140"/>
    </source>
</evidence>
<feature type="repeat" description="TPR" evidence="19">
    <location>
        <begin position="516"/>
        <end position="549"/>
    </location>
</feature>
<evidence type="ECO:0000256" key="1">
    <source>
        <dbReference type="ARBA" id="ARBA00004253"/>
    </source>
</evidence>
<dbReference type="SUPFAM" id="SSF48452">
    <property type="entry name" value="TPR-like"/>
    <property type="match status" value="1"/>
</dbReference>
<keyword evidence="8" id="KW-0677">Repeat</keyword>
<evidence type="ECO:0000256" key="6">
    <source>
        <dbReference type="ARBA" id="ARBA00022490"/>
    </source>
</evidence>
<evidence type="ECO:0000256" key="13">
    <source>
        <dbReference type="ARBA" id="ARBA00023010"/>
    </source>
</evidence>
<evidence type="ECO:0000256" key="15">
    <source>
        <dbReference type="ARBA" id="ARBA00030232"/>
    </source>
</evidence>
<dbReference type="GO" id="GO:0016560">
    <property type="term" value="P:protein import into peroxisome matrix, docking"/>
    <property type="evidence" value="ECO:0007669"/>
    <property type="project" value="TreeGrafter"/>
</dbReference>
<evidence type="ECO:0000256" key="2">
    <source>
        <dbReference type="ARBA" id="ARBA00004514"/>
    </source>
</evidence>
<comment type="function">
    <text evidence="17">In addition to promoting peroxisomal translocation of proteins containing a PTS1 peroxisomal targeting signal, mediates peroxisomal import of proteins containing a C-terminal PTS2-type peroxisomal targeting signal via its interaction with PEX7. Interaction with PEX7 only takes place when PEX7 is associated with cargo proteins containing a PTS2 peroxisomal targeting signal. PEX7 along with PTS2-containing cargo proteins are then translocated through the PEX13-PEX14 docking complex together with PEX5.</text>
</comment>
<feature type="repeat" description="TPR" evidence="19">
    <location>
        <begin position="584"/>
        <end position="617"/>
    </location>
</feature>
<dbReference type="SMART" id="SM00028">
    <property type="entry name" value="TPR"/>
    <property type="match status" value="4"/>
</dbReference>
<keyword evidence="7" id="KW-1017">Isopeptide bond</keyword>
<comment type="caution">
    <text evidence="20">The sequence shown here is derived from an EMBL/GenBank/DDBJ whole genome shotgun (WGS) entry which is preliminary data.</text>
</comment>
<evidence type="ECO:0000256" key="12">
    <source>
        <dbReference type="ARBA" id="ARBA00022966"/>
    </source>
</evidence>
<dbReference type="PANTHER" id="PTHR10130:SF2">
    <property type="entry name" value="PEROXISOMAL TARGETING SIGNAL 1 RECEPTOR"/>
    <property type="match status" value="1"/>
</dbReference>
<keyword evidence="5" id="KW-0813">Transport</keyword>
<evidence type="ECO:0000256" key="4">
    <source>
        <dbReference type="ARBA" id="ARBA00018416"/>
    </source>
</evidence>
<gene>
    <name evidence="20" type="ORF">MATL_G00128140</name>
</gene>
<dbReference type="Pfam" id="PF13432">
    <property type="entry name" value="TPR_16"/>
    <property type="match status" value="2"/>
</dbReference>
<evidence type="ECO:0000256" key="19">
    <source>
        <dbReference type="PROSITE-ProRule" id="PRU00339"/>
    </source>
</evidence>
<dbReference type="FunFam" id="1.25.40.10:FF:000034">
    <property type="entry name" value="Peroxisomal biogenesis factor 5 isoform 1"/>
    <property type="match status" value="1"/>
</dbReference>
<evidence type="ECO:0000313" key="20">
    <source>
        <dbReference type="EMBL" id="KAG7469353.1"/>
    </source>
</evidence>
<evidence type="ECO:0000256" key="9">
    <source>
        <dbReference type="ARBA" id="ARBA00022803"/>
    </source>
</evidence>
<evidence type="ECO:0000256" key="7">
    <source>
        <dbReference type="ARBA" id="ARBA00022499"/>
    </source>
</evidence>
<keyword evidence="11" id="KW-0653">Protein transport</keyword>
<dbReference type="Pfam" id="PF13181">
    <property type="entry name" value="TPR_8"/>
    <property type="match status" value="1"/>
</dbReference>
<dbReference type="AlphaFoldDB" id="A0A9D3TA73"/>
<dbReference type="InterPro" id="IPR011990">
    <property type="entry name" value="TPR-like_helical_dom_sf"/>
</dbReference>
<keyword evidence="10" id="KW-0832">Ubl conjugation</keyword>
<dbReference type="GO" id="GO:0005052">
    <property type="term" value="F:peroxisome matrix targeting signal-1 binding"/>
    <property type="evidence" value="ECO:0007669"/>
    <property type="project" value="TreeGrafter"/>
</dbReference>